<evidence type="ECO:0000256" key="6">
    <source>
        <dbReference type="ARBA" id="ARBA00022840"/>
    </source>
</evidence>
<dbReference type="PANTHER" id="PTHR43394">
    <property type="entry name" value="ATP-DEPENDENT PERMEASE MDL1, MITOCHONDRIAL"/>
    <property type="match status" value="1"/>
</dbReference>
<dbReference type="AlphaFoldDB" id="A0A1B2IXU4"/>
<dbReference type="PROSITE" id="PS50929">
    <property type="entry name" value="ABC_TM1F"/>
    <property type="match status" value="1"/>
</dbReference>
<dbReference type="InterPro" id="IPR039421">
    <property type="entry name" value="Type_1_exporter"/>
</dbReference>
<feature type="transmembrane region" description="Helical" evidence="9">
    <location>
        <begin position="12"/>
        <end position="31"/>
    </location>
</feature>
<evidence type="ECO:0000256" key="4">
    <source>
        <dbReference type="ARBA" id="ARBA00022692"/>
    </source>
</evidence>
<keyword evidence="13" id="KW-1185">Reference proteome</keyword>
<reference evidence="12 13" key="1">
    <citation type="submission" date="2016-03" db="EMBL/GenBank/DDBJ databases">
        <title>Pediococcus and Lactobacillus from brewery environment - whole genome sequencing and assembly.</title>
        <authorList>
            <person name="Behr J."/>
            <person name="Geissler A.J."/>
            <person name="Vogel R.F."/>
        </authorList>
    </citation>
    <scope>NUCLEOTIDE SEQUENCE [LARGE SCALE GENOMIC DNA]</scope>
    <source>
        <strain evidence="12 13">TMW 1.1995</strain>
    </source>
</reference>
<dbReference type="InterPro" id="IPR036640">
    <property type="entry name" value="ABC1_TM_sf"/>
</dbReference>
<dbReference type="SMART" id="SM00382">
    <property type="entry name" value="AAA"/>
    <property type="match status" value="1"/>
</dbReference>
<feature type="transmembrane region" description="Helical" evidence="9">
    <location>
        <begin position="154"/>
        <end position="177"/>
    </location>
</feature>
<dbReference type="STRING" id="240427.AYR62_11580"/>
<name>A0A1B2IXU4_9LACO</name>
<dbReference type="Proteomes" id="UP000093267">
    <property type="component" value="Chromosome"/>
</dbReference>
<evidence type="ECO:0000259" key="11">
    <source>
        <dbReference type="PROSITE" id="PS50929"/>
    </source>
</evidence>
<dbReference type="CDD" id="cd18548">
    <property type="entry name" value="ABC_6TM_Tm287_like"/>
    <property type="match status" value="1"/>
</dbReference>
<feature type="domain" description="ABC transmembrane type-1" evidence="11">
    <location>
        <begin position="15"/>
        <end position="297"/>
    </location>
</feature>
<dbReference type="GO" id="GO:0005524">
    <property type="term" value="F:ATP binding"/>
    <property type="evidence" value="ECO:0007669"/>
    <property type="project" value="UniProtKB-KW"/>
</dbReference>
<evidence type="ECO:0000313" key="13">
    <source>
        <dbReference type="Proteomes" id="UP000093267"/>
    </source>
</evidence>
<dbReference type="PANTHER" id="PTHR43394:SF1">
    <property type="entry name" value="ATP-BINDING CASSETTE SUB-FAMILY B MEMBER 10, MITOCHONDRIAL"/>
    <property type="match status" value="1"/>
</dbReference>
<evidence type="ECO:0000256" key="5">
    <source>
        <dbReference type="ARBA" id="ARBA00022741"/>
    </source>
</evidence>
<dbReference type="PROSITE" id="PS50893">
    <property type="entry name" value="ABC_TRANSPORTER_2"/>
    <property type="match status" value="1"/>
</dbReference>
<feature type="transmembrane region" description="Helical" evidence="9">
    <location>
        <begin position="130"/>
        <end position="148"/>
    </location>
</feature>
<evidence type="ECO:0000256" key="7">
    <source>
        <dbReference type="ARBA" id="ARBA00022989"/>
    </source>
</evidence>
<dbReference type="InterPro" id="IPR017871">
    <property type="entry name" value="ABC_transporter-like_CS"/>
</dbReference>
<dbReference type="InterPro" id="IPR027417">
    <property type="entry name" value="P-loop_NTPase"/>
</dbReference>
<keyword evidence="3" id="KW-1003">Cell membrane</keyword>
<dbReference type="Pfam" id="PF00664">
    <property type="entry name" value="ABC_membrane"/>
    <property type="match status" value="1"/>
</dbReference>
<evidence type="ECO:0000256" key="9">
    <source>
        <dbReference type="SAM" id="Phobius"/>
    </source>
</evidence>
<dbReference type="FunFam" id="3.40.50.300:FF:000854">
    <property type="entry name" value="Multidrug ABC transporter ATP-binding protein"/>
    <property type="match status" value="1"/>
</dbReference>
<evidence type="ECO:0000259" key="10">
    <source>
        <dbReference type="PROSITE" id="PS50893"/>
    </source>
</evidence>
<dbReference type="GO" id="GO:0005886">
    <property type="term" value="C:plasma membrane"/>
    <property type="evidence" value="ECO:0007669"/>
    <property type="project" value="UniProtKB-SubCell"/>
</dbReference>
<evidence type="ECO:0000256" key="3">
    <source>
        <dbReference type="ARBA" id="ARBA00022475"/>
    </source>
</evidence>
<dbReference type="InterPro" id="IPR003439">
    <property type="entry name" value="ABC_transporter-like_ATP-bd"/>
</dbReference>
<feature type="transmembrane region" description="Helical" evidence="9">
    <location>
        <begin position="234"/>
        <end position="258"/>
    </location>
</feature>
<dbReference type="InterPro" id="IPR003593">
    <property type="entry name" value="AAA+_ATPase"/>
</dbReference>
<protein>
    <submittedName>
        <fullName evidence="12">Multidrug ABC transporter ATP-binding protein</fullName>
    </submittedName>
</protein>
<proteinExistence type="predicted"/>
<dbReference type="Pfam" id="PF00005">
    <property type="entry name" value="ABC_tran"/>
    <property type="match status" value="1"/>
</dbReference>
<sequence length="574" mass="63720">MLKIAKGRISYTAVLGAVLFMIVQVFANLNLPNLTSDIVNNGVAKGDISYIWKIGVQMVGYSLLSIAAAICNVFLAARTSQKLGQNLRTDIYSKVIHFTNDEYDQIETSSLITRTTNDVVQIQNVAMMMLRMMIMAPIMLIGASFLAYSKDHQLTMIFLVSIPLLAIFMGIMLRFAVPMFQAMQTKTDRINRVFREGLTGVRVIRAFRQDQFEQDRFEDANVDYTKNAINVNTIMALALPVMTLIMSGTNVAIIWFGAKLIGGQAMQVGNLIAFMTYATQILMSFMMLSMVLIFIPRAQASAKRIQAVFNLKSTMTVPDTPAELDDKSADHSLAFNHVTYRYRNAEQPALTDIDFSATSGQTVAIIGGTGSGKTTLINLIPRFYDVEKGDIELDGTNISKLDTTQLRNAVSLVPQKATLFTGSLRDNMKYGKPDATDDEIWHALDIARARDFVEEDPDGLDMYGGNFSGGQRQRLAIARALVKQSSVYVFDDSFSALDFKTDADLRAALRADKHIQQSITVIVAQRIATVADADLILVMDNGKLVGKGTHDELRKTNTVYQEIIHSQLREEDDK</sequence>
<dbReference type="OrthoDB" id="9770415at2"/>
<feature type="domain" description="ABC transporter" evidence="10">
    <location>
        <begin position="333"/>
        <end position="566"/>
    </location>
</feature>
<dbReference type="Gene3D" id="3.40.50.300">
    <property type="entry name" value="P-loop containing nucleotide triphosphate hydrolases"/>
    <property type="match status" value="1"/>
</dbReference>
<keyword evidence="4 9" id="KW-0812">Transmembrane</keyword>
<feature type="transmembrane region" description="Helical" evidence="9">
    <location>
        <begin position="51"/>
        <end position="75"/>
    </location>
</feature>
<organism evidence="12 13">
    <name type="scientific">Secundilactobacillus paracollinoides</name>
    <dbReference type="NCBI Taxonomy" id="240427"/>
    <lineage>
        <taxon>Bacteria</taxon>
        <taxon>Bacillati</taxon>
        <taxon>Bacillota</taxon>
        <taxon>Bacilli</taxon>
        <taxon>Lactobacillales</taxon>
        <taxon>Lactobacillaceae</taxon>
        <taxon>Secundilactobacillus</taxon>
    </lineage>
</organism>
<accession>A0A1B2IXU4</accession>
<keyword evidence="7 9" id="KW-1133">Transmembrane helix</keyword>
<keyword evidence="8 9" id="KW-0472">Membrane</keyword>
<dbReference type="EMBL" id="CP014924">
    <property type="protein sequence ID" value="ANZ66840.1"/>
    <property type="molecule type" value="Genomic_DNA"/>
</dbReference>
<evidence type="ECO:0000256" key="2">
    <source>
        <dbReference type="ARBA" id="ARBA00022448"/>
    </source>
</evidence>
<evidence type="ECO:0000313" key="12">
    <source>
        <dbReference type="EMBL" id="ANZ66840.1"/>
    </source>
</evidence>
<gene>
    <name evidence="12" type="ORF">AYR63_06615</name>
</gene>
<evidence type="ECO:0000256" key="1">
    <source>
        <dbReference type="ARBA" id="ARBA00004651"/>
    </source>
</evidence>
<keyword evidence="2" id="KW-0813">Transport</keyword>
<evidence type="ECO:0000256" key="8">
    <source>
        <dbReference type="ARBA" id="ARBA00023136"/>
    </source>
</evidence>
<dbReference type="Gene3D" id="1.20.1560.10">
    <property type="entry name" value="ABC transporter type 1, transmembrane domain"/>
    <property type="match status" value="1"/>
</dbReference>
<dbReference type="PROSITE" id="PS00211">
    <property type="entry name" value="ABC_TRANSPORTER_1"/>
    <property type="match status" value="1"/>
</dbReference>
<keyword evidence="5" id="KW-0547">Nucleotide-binding</keyword>
<dbReference type="InterPro" id="IPR011527">
    <property type="entry name" value="ABC1_TM_dom"/>
</dbReference>
<dbReference type="RefSeq" id="WP_065937574.1">
    <property type="nucleotide sequence ID" value="NZ_CP014924.1"/>
</dbReference>
<comment type="subcellular location">
    <subcellularLocation>
        <location evidence="1">Cell membrane</location>
        <topology evidence="1">Multi-pass membrane protein</topology>
    </subcellularLocation>
</comment>
<dbReference type="SUPFAM" id="SSF90123">
    <property type="entry name" value="ABC transporter transmembrane region"/>
    <property type="match status" value="1"/>
</dbReference>
<keyword evidence="6 12" id="KW-0067">ATP-binding</keyword>
<feature type="transmembrane region" description="Helical" evidence="9">
    <location>
        <begin position="270"/>
        <end position="295"/>
    </location>
</feature>
<dbReference type="GO" id="GO:0016887">
    <property type="term" value="F:ATP hydrolysis activity"/>
    <property type="evidence" value="ECO:0007669"/>
    <property type="project" value="InterPro"/>
</dbReference>
<dbReference type="GO" id="GO:0015421">
    <property type="term" value="F:ABC-type oligopeptide transporter activity"/>
    <property type="evidence" value="ECO:0007669"/>
    <property type="project" value="TreeGrafter"/>
</dbReference>
<dbReference type="SUPFAM" id="SSF52540">
    <property type="entry name" value="P-loop containing nucleoside triphosphate hydrolases"/>
    <property type="match status" value="1"/>
</dbReference>